<dbReference type="AlphaFoldDB" id="A0AAD1MBC5"/>
<sequence>MTLATPVIADCTGLWRRTLLVEADGSRDIGTNVQWLQGISMFVDLRGPGEGFAGLLSQRDDVFEWARLVDLQPPGLPDAGRMSWNGDTLVEIGVHADYTEHWQREAVATQPCWGLVLSASAMTGVLVRVGDRFGWAHPQEISLGTVDGTGWRIDESSHPHRVGARLQPRIQSGRLRVDDDSAWDINDSEGSVTV</sequence>
<evidence type="ECO:0000313" key="2">
    <source>
        <dbReference type="Proteomes" id="UP000467327"/>
    </source>
</evidence>
<proteinExistence type="predicted"/>
<dbReference type="EMBL" id="AP022561">
    <property type="protein sequence ID" value="BBX08192.1"/>
    <property type="molecule type" value="Genomic_DNA"/>
</dbReference>
<keyword evidence="2" id="KW-1185">Reference proteome</keyword>
<reference evidence="1 2" key="1">
    <citation type="journal article" date="2019" name="Emerg. Microbes Infect.">
        <title>Comprehensive subspecies identification of 175 nontuberculous mycobacteria species based on 7547 genomic profiles.</title>
        <authorList>
            <person name="Matsumoto Y."/>
            <person name="Kinjo T."/>
            <person name="Motooka D."/>
            <person name="Nabeya D."/>
            <person name="Jung N."/>
            <person name="Uechi K."/>
            <person name="Horii T."/>
            <person name="Iida T."/>
            <person name="Fujita J."/>
            <person name="Nakamura S."/>
        </authorList>
    </citation>
    <scope>NUCLEOTIDE SEQUENCE [LARGE SCALE GENOMIC DNA]</scope>
    <source>
        <strain evidence="1 2">JCM 6376</strain>
    </source>
</reference>
<evidence type="ECO:0000313" key="1">
    <source>
        <dbReference type="EMBL" id="BBX08192.1"/>
    </source>
</evidence>
<gene>
    <name evidence="1" type="ORF">MAIC_29950</name>
</gene>
<dbReference type="KEGG" id="maic:MAIC_29950"/>
<name>A0AAD1MBC5_9MYCO</name>
<organism evidence="1 2">
    <name type="scientific">Mycolicibacterium aichiense</name>
    <dbReference type="NCBI Taxonomy" id="1799"/>
    <lineage>
        <taxon>Bacteria</taxon>
        <taxon>Bacillati</taxon>
        <taxon>Actinomycetota</taxon>
        <taxon>Actinomycetes</taxon>
        <taxon>Mycobacteriales</taxon>
        <taxon>Mycobacteriaceae</taxon>
        <taxon>Mycolicibacterium</taxon>
    </lineage>
</organism>
<accession>A0AAD1MBC5</accession>
<protein>
    <submittedName>
        <fullName evidence="1">Uncharacterized protein</fullName>
    </submittedName>
</protein>
<dbReference type="Proteomes" id="UP000467327">
    <property type="component" value="Chromosome"/>
</dbReference>